<name>A0A6P1DQU9_9GAMM</name>
<keyword evidence="2" id="KW-1185">Reference proteome</keyword>
<accession>A0A6P1DQU9</accession>
<sequence length="187" mass="21936">MIYQTIHALLGLDNLLLVTWQCSSDDIPNDKLPEFDGLDLLRIKNRNFQKFKRLNVEYPIIGSFEMAYLPEKDSWRPHFHAVTSCGNRDVLEHFRVYLQKQKHPRNTAPLHIIPITKTPVAAIGYLFKSEWKQKPSRVLGLRYTTQRLVGERLVNALLALDRLGMRKKLFLHKCKSYRRGRHLIFVA</sequence>
<evidence type="ECO:0000313" key="1">
    <source>
        <dbReference type="EMBL" id="NEX19910.1"/>
    </source>
</evidence>
<dbReference type="Proteomes" id="UP000471640">
    <property type="component" value="Unassembled WGS sequence"/>
</dbReference>
<reference evidence="1 2" key="2">
    <citation type="submission" date="2020-02" db="EMBL/GenBank/DDBJ databases">
        <title>Genome sequences of Thiorhodococcus mannitoliphagus and Thiorhodococcus minor, purple sulfur photosynthetic bacteria in the gammaproteobacterial family, Chromatiaceae.</title>
        <authorList>
            <person name="Aviles F.A."/>
            <person name="Meyer T.E."/>
            <person name="Kyndt J.A."/>
        </authorList>
    </citation>
    <scope>NUCLEOTIDE SEQUENCE [LARGE SCALE GENOMIC DNA]</scope>
    <source>
        <strain evidence="1 2">DSM 18266</strain>
    </source>
</reference>
<gene>
    <name evidence="1" type="ORF">G3480_06200</name>
</gene>
<organism evidence="1 2">
    <name type="scientific">Thiorhodococcus mannitoliphagus</name>
    <dbReference type="NCBI Taxonomy" id="329406"/>
    <lineage>
        <taxon>Bacteria</taxon>
        <taxon>Pseudomonadati</taxon>
        <taxon>Pseudomonadota</taxon>
        <taxon>Gammaproteobacteria</taxon>
        <taxon>Chromatiales</taxon>
        <taxon>Chromatiaceae</taxon>
        <taxon>Thiorhodococcus</taxon>
    </lineage>
</organism>
<evidence type="ECO:0000313" key="2">
    <source>
        <dbReference type="Proteomes" id="UP000471640"/>
    </source>
</evidence>
<evidence type="ECO:0008006" key="3">
    <source>
        <dbReference type="Google" id="ProtNLM"/>
    </source>
</evidence>
<dbReference type="EMBL" id="JAAIJR010000018">
    <property type="protein sequence ID" value="NEX19910.1"/>
    <property type="molecule type" value="Genomic_DNA"/>
</dbReference>
<reference evidence="2" key="1">
    <citation type="journal article" date="2020" name="Microbiol. Resour. Announc.">
        <title>Draft Genome Sequences of Thiorhodococcus mannitoliphagus and Thiorhodococcus minor, Purple Sulfur Photosynthetic Bacteria in the Gammaproteobacterial Family Chromatiaceae.</title>
        <authorList>
            <person name="Aviles F.A."/>
            <person name="Meyer T.E."/>
            <person name="Kyndt J.A."/>
        </authorList>
    </citation>
    <scope>NUCLEOTIDE SEQUENCE [LARGE SCALE GENOMIC DNA]</scope>
    <source>
        <strain evidence="2">DSM 18266</strain>
    </source>
</reference>
<comment type="caution">
    <text evidence="1">The sequence shown here is derived from an EMBL/GenBank/DDBJ whole genome shotgun (WGS) entry which is preliminary data.</text>
</comment>
<protein>
    <recommendedName>
        <fullName evidence="3">Inovirus Gp2 family protein</fullName>
    </recommendedName>
</protein>
<proteinExistence type="predicted"/>
<dbReference type="AlphaFoldDB" id="A0A6P1DQU9"/>